<dbReference type="Proteomes" id="UP000677228">
    <property type="component" value="Unassembled WGS sequence"/>
</dbReference>
<dbReference type="Gene3D" id="2.60.40.4370">
    <property type="match status" value="1"/>
</dbReference>
<evidence type="ECO:0000313" key="5">
    <source>
        <dbReference type="EMBL" id="CAF3818892.1"/>
    </source>
</evidence>
<dbReference type="EMBL" id="CAJNOK010004544">
    <property type="protein sequence ID" value="CAF0941170.1"/>
    <property type="molecule type" value="Genomic_DNA"/>
</dbReference>
<dbReference type="Proteomes" id="UP000663829">
    <property type="component" value="Unassembled WGS sequence"/>
</dbReference>
<feature type="domain" description="Transcription factor TFIIIC triple barrel" evidence="1">
    <location>
        <begin position="22"/>
        <end position="118"/>
    </location>
</feature>
<evidence type="ECO:0000313" key="3">
    <source>
        <dbReference type="EMBL" id="CAF1049252.1"/>
    </source>
</evidence>
<dbReference type="EMBL" id="CAJOBA010004548">
    <property type="protein sequence ID" value="CAF3716250.1"/>
    <property type="molecule type" value="Genomic_DNA"/>
</dbReference>
<dbReference type="EMBL" id="CAJOBC010004209">
    <property type="protein sequence ID" value="CAF3818892.1"/>
    <property type="molecule type" value="Genomic_DNA"/>
</dbReference>
<dbReference type="AlphaFoldDB" id="A0A814KGP2"/>
<dbReference type="GO" id="GO:0000127">
    <property type="term" value="C:transcription factor TFIIIC complex"/>
    <property type="evidence" value="ECO:0007669"/>
    <property type="project" value="TreeGrafter"/>
</dbReference>
<sequence>MEAIGIKDEKQEIVNNDDNSTDEEEFYIMADTGNEIEQSLILKHVENGDVRSVDLDGDNPYLQIGPFTFQGHYEYVLGTNMFFTTTSTPINQDTDDHSNQNLQLIGTSDKKLNLTRCYIYPKEQITTTTTKD</sequence>
<dbReference type="Pfam" id="PF10419">
    <property type="entry name" value="TFIIIC_sub6"/>
    <property type="match status" value="1"/>
</dbReference>
<dbReference type="Proteomes" id="UP000681722">
    <property type="component" value="Unassembled WGS sequence"/>
</dbReference>
<dbReference type="InterPro" id="IPR019481">
    <property type="entry name" value="TFIIIC_triple_barrel"/>
</dbReference>
<dbReference type="EMBL" id="CAJNOQ010004209">
    <property type="protein sequence ID" value="CAF1049252.1"/>
    <property type="molecule type" value="Genomic_DNA"/>
</dbReference>
<gene>
    <name evidence="3" type="ORF">GPM918_LOCUS16194</name>
    <name evidence="2" type="ORF">OVA965_LOCUS11646</name>
    <name evidence="5" type="ORF">SRO942_LOCUS16194</name>
    <name evidence="4" type="ORF">TMI583_LOCUS11649</name>
</gene>
<dbReference type="Proteomes" id="UP000682733">
    <property type="component" value="Unassembled WGS sequence"/>
</dbReference>
<dbReference type="GO" id="GO:0006383">
    <property type="term" value="P:transcription by RNA polymerase III"/>
    <property type="evidence" value="ECO:0007669"/>
    <property type="project" value="InterPro"/>
</dbReference>
<dbReference type="PANTHER" id="PTHR21860">
    <property type="entry name" value="TRANSCRIPTION INITIATION FACTOR IIIC TFIIIC , POLYPEPTIDE 6-RELATED"/>
    <property type="match status" value="1"/>
</dbReference>
<accession>A0A814KGP2</accession>
<dbReference type="OrthoDB" id="1877767at2759"/>
<evidence type="ECO:0000259" key="1">
    <source>
        <dbReference type="Pfam" id="PF10419"/>
    </source>
</evidence>
<dbReference type="PANTHER" id="PTHR21860:SF2">
    <property type="entry name" value="GENERAL TRANSCRIPTION FACTOR 3C POLYPEPTIDE 6"/>
    <property type="match status" value="1"/>
</dbReference>
<reference evidence="3" key="1">
    <citation type="submission" date="2021-02" db="EMBL/GenBank/DDBJ databases">
        <authorList>
            <person name="Nowell W R."/>
        </authorList>
    </citation>
    <scope>NUCLEOTIDE SEQUENCE</scope>
</reference>
<organism evidence="3 6">
    <name type="scientific">Didymodactylos carnosus</name>
    <dbReference type="NCBI Taxonomy" id="1234261"/>
    <lineage>
        <taxon>Eukaryota</taxon>
        <taxon>Metazoa</taxon>
        <taxon>Spiralia</taxon>
        <taxon>Gnathifera</taxon>
        <taxon>Rotifera</taxon>
        <taxon>Eurotatoria</taxon>
        <taxon>Bdelloidea</taxon>
        <taxon>Philodinida</taxon>
        <taxon>Philodinidae</taxon>
        <taxon>Didymodactylos</taxon>
    </lineage>
</organism>
<dbReference type="InterPro" id="IPR042771">
    <property type="entry name" value="GTF3C6-like"/>
</dbReference>
<comment type="caution">
    <text evidence="3">The sequence shown here is derived from an EMBL/GenBank/DDBJ whole genome shotgun (WGS) entry which is preliminary data.</text>
</comment>
<evidence type="ECO:0000313" key="2">
    <source>
        <dbReference type="EMBL" id="CAF0941170.1"/>
    </source>
</evidence>
<protein>
    <recommendedName>
        <fullName evidence="1">Transcription factor TFIIIC triple barrel domain-containing protein</fullName>
    </recommendedName>
</protein>
<proteinExistence type="predicted"/>
<name>A0A814KGP2_9BILA</name>
<evidence type="ECO:0000313" key="4">
    <source>
        <dbReference type="EMBL" id="CAF3716250.1"/>
    </source>
</evidence>
<evidence type="ECO:0000313" key="6">
    <source>
        <dbReference type="Proteomes" id="UP000663829"/>
    </source>
</evidence>
<keyword evidence="6" id="KW-1185">Reference proteome</keyword>